<evidence type="ECO:0000256" key="2">
    <source>
        <dbReference type="SAM" id="MobiDB-lite"/>
    </source>
</evidence>
<dbReference type="GO" id="GO:0016887">
    <property type="term" value="F:ATP hydrolysis activity"/>
    <property type="evidence" value="ECO:0007669"/>
    <property type="project" value="InterPro"/>
</dbReference>
<organism evidence="4 5">
    <name type="scientific">Ignelater luminosus</name>
    <name type="common">Cucubano</name>
    <name type="synonym">Pyrophorus luminosus</name>
    <dbReference type="NCBI Taxonomy" id="2038154"/>
    <lineage>
        <taxon>Eukaryota</taxon>
        <taxon>Metazoa</taxon>
        <taxon>Ecdysozoa</taxon>
        <taxon>Arthropoda</taxon>
        <taxon>Hexapoda</taxon>
        <taxon>Insecta</taxon>
        <taxon>Pterygota</taxon>
        <taxon>Neoptera</taxon>
        <taxon>Endopterygota</taxon>
        <taxon>Coleoptera</taxon>
        <taxon>Polyphaga</taxon>
        <taxon>Elateriformia</taxon>
        <taxon>Elateroidea</taxon>
        <taxon>Elateridae</taxon>
        <taxon>Agrypninae</taxon>
        <taxon>Pyrophorini</taxon>
        <taxon>Ignelater</taxon>
    </lineage>
</organism>
<evidence type="ECO:0000313" key="4">
    <source>
        <dbReference type="EMBL" id="KAF2885219.1"/>
    </source>
</evidence>
<protein>
    <recommendedName>
        <fullName evidence="3">ATPase AAA-type core domain-containing protein</fullName>
    </recommendedName>
</protein>
<feature type="coiled-coil region" evidence="1">
    <location>
        <begin position="881"/>
        <end position="911"/>
    </location>
</feature>
<dbReference type="InterPro" id="IPR052267">
    <property type="entry name" value="N-DRC_Component"/>
</dbReference>
<accession>A0A8K0CDE0</accession>
<dbReference type="OrthoDB" id="6616786at2759"/>
<dbReference type="PANTHER" id="PTHR14690">
    <property type="entry name" value="IQ MOTIF CONTAINING WITH AAA DOMAIN 1"/>
    <property type="match status" value="1"/>
</dbReference>
<feature type="region of interest" description="Disordered" evidence="2">
    <location>
        <begin position="540"/>
        <end position="579"/>
    </location>
</feature>
<sequence>MSHESYNRWWIATKKQLEDLVIRDKITQQTAKATKVRVIANHLVGSLYARYAVIVQDLAACLDQNCLIQKRFTMKKLVDAATIRLNEFKEELVNINFSEYHYVDGNLVELKFVPYEIEILDPVLVFDRDIEIEDMWTKIKKGETIYIPPPPIEREGSSSAETQVPEAPSAEGEDEAQRAPIEEPKEEPASRKKRERRVSPVQKVFPHQKSLTEEELAELKHKSEVADAAFLIQKHERGRQGRIYFGDVARLHKLRKKATQGSRSKIRQDAAPEVQIAAAITIENLWRGFTVRQHLKKRDRERRLLINMTEPSWVSTAEHDKVKEALEERRALRDQHVREYIDANLKEKERVLRVVAPGLMEDIGDEIREWFRRWYNEIRNFDKYPPPEVGGSILVVRGETMTPKEYLDEVERLRREKEVAKGKGDKDAEKKKKAEEEKKKKEAEKKKKAAEAAAKKKAGKDFKFTFKESIAAQKFNEAFKEYQELWDERPFEENKLQKPYMDIITDQKCYEMQLEVRPQVDELMRIELAMLNEALENDKWKAKGKKGKKGGKKAGGKKGKGKRGKGKGKGKKDPTGNRSTEDLFQELVDNGIIHPYPETHLKDYIGDFSYGNWDKRNLEFDPPATLGDVRQAVMLNCILPLGVETMVKPKSVLIVGHRQSGKHLLANAIFYETRCVLFDCSPPVLAGKYKGKKGLKMLVHLLTKMSRILQPSIIFIDGGEKPFYKKVPKPERSQDPKKLGKALLKQIVKPILPEDRVLVLAISNQPFAAKAKPLVKTFERIILIPRTDYGTLYSYWRSLLMKYHGVDRNFNVSELATISLTYPLPILKDAAEKVLTAARIVQLKYRPLNSHEILDVLLDGPEPITDKEWKKFDSWFRKTPLAKKREELMVIAAEKREAEAAAAEKAKAKGKK</sequence>
<name>A0A8K0CDE0_IGNLU</name>
<gene>
    <name evidence="4" type="ORF">ILUMI_20938</name>
</gene>
<dbReference type="Pfam" id="PF00004">
    <property type="entry name" value="AAA"/>
    <property type="match status" value="1"/>
</dbReference>
<dbReference type="SUPFAM" id="SSF52540">
    <property type="entry name" value="P-loop containing nucleoside triphosphate hydrolases"/>
    <property type="match status" value="1"/>
</dbReference>
<feature type="region of interest" description="Disordered" evidence="2">
    <location>
        <begin position="147"/>
        <end position="204"/>
    </location>
</feature>
<dbReference type="PANTHER" id="PTHR14690:SF9">
    <property type="entry name" value="GH08353P"/>
    <property type="match status" value="1"/>
</dbReference>
<feature type="compositionally biased region" description="Basic residues" evidence="2">
    <location>
        <begin position="542"/>
        <end position="570"/>
    </location>
</feature>
<evidence type="ECO:0000256" key="1">
    <source>
        <dbReference type="SAM" id="Coils"/>
    </source>
</evidence>
<dbReference type="CDD" id="cd23767">
    <property type="entry name" value="IQCD"/>
    <property type="match status" value="1"/>
</dbReference>
<dbReference type="EMBL" id="VTPC01089976">
    <property type="protein sequence ID" value="KAF2885219.1"/>
    <property type="molecule type" value="Genomic_DNA"/>
</dbReference>
<dbReference type="AlphaFoldDB" id="A0A8K0CDE0"/>
<keyword evidence="5" id="KW-1185">Reference proteome</keyword>
<dbReference type="Proteomes" id="UP000801492">
    <property type="component" value="Unassembled WGS sequence"/>
</dbReference>
<feature type="compositionally biased region" description="Basic and acidic residues" evidence="2">
    <location>
        <begin position="175"/>
        <end position="190"/>
    </location>
</feature>
<evidence type="ECO:0000313" key="5">
    <source>
        <dbReference type="Proteomes" id="UP000801492"/>
    </source>
</evidence>
<dbReference type="Gene3D" id="1.10.8.60">
    <property type="match status" value="1"/>
</dbReference>
<dbReference type="InterPro" id="IPR027417">
    <property type="entry name" value="P-loop_NTPase"/>
</dbReference>
<dbReference type="GO" id="GO:0005524">
    <property type="term" value="F:ATP binding"/>
    <property type="evidence" value="ECO:0007669"/>
    <property type="project" value="InterPro"/>
</dbReference>
<dbReference type="Gene3D" id="3.40.50.300">
    <property type="entry name" value="P-loop containing nucleotide triphosphate hydrolases"/>
    <property type="match status" value="1"/>
</dbReference>
<proteinExistence type="predicted"/>
<feature type="region of interest" description="Disordered" evidence="2">
    <location>
        <begin position="417"/>
        <end position="444"/>
    </location>
</feature>
<evidence type="ECO:0000259" key="3">
    <source>
        <dbReference type="Pfam" id="PF00004"/>
    </source>
</evidence>
<comment type="caution">
    <text evidence="4">The sequence shown here is derived from an EMBL/GenBank/DDBJ whole genome shotgun (WGS) entry which is preliminary data.</text>
</comment>
<keyword evidence="1" id="KW-0175">Coiled coil</keyword>
<feature type="domain" description="ATPase AAA-type core" evidence="3">
    <location>
        <begin position="652"/>
        <end position="785"/>
    </location>
</feature>
<dbReference type="PROSITE" id="PS50096">
    <property type="entry name" value="IQ"/>
    <property type="match status" value="1"/>
</dbReference>
<dbReference type="InterPro" id="IPR003959">
    <property type="entry name" value="ATPase_AAA_core"/>
</dbReference>
<reference evidence="4" key="1">
    <citation type="submission" date="2019-08" db="EMBL/GenBank/DDBJ databases">
        <title>The genome of the North American firefly Photinus pyralis.</title>
        <authorList>
            <consortium name="Photinus pyralis genome working group"/>
            <person name="Fallon T.R."/>
            <person name="Sander Lower S.E."/>
            <person name="Weng J.-K."/>
        </authorList>
    </citation>
    <scope>NUCLEOTIDE SEQUENCE</scope>
    <source>
        <strain evidence="4">TRF0915ILg1</strain>
        <tissue evidence="4">Whole body</tissue>
    </source>
</reference>